<proteinExistence type="predicted"/>
<evidence type="ECO:0000313" key="2">
    <source>
        <dbReference type="Proteomes" id="UP000000311"/>
    </source>
</evidence>
<dbReference type="InParanoid" id="E2B1L8"/>
<keyword evidence="2" id="KW-1185">Reference proteome</keyword>
<evidence type="ECO:0000313" key="1">
    <source>
        <dbReference type="EMBL" id="EFN60374.1"/>
    </source>
</evidence>
<reference evidence="1 2" key="1">
    <citation type="journal article" date="2010" name="Science">
        <title>Genomic comparison of the ants Camponotus floridanus and Harpegnathos saltator.</title>
        <authorList>
            <person name="Bonasio R."/>
            <person name="Zhang G."/>
            <person name="Ye C."/>
            <person name="Mutti N.S."/>
            <person name="Fang X."/>
            <person name="Qin N."/>
            <person name="Donahue G."/>
            <person name="Yang P."/>
            <person name="Li Q."/>
            <person name="Li C."/>
            <person name="Zhang P."/>
            <person name="Huang Z."/>
            <person name="Berger S.L."/>
            <person name="Reinberg D."/>
            <person name="Wang J."/>
            <person name="Liebig J."/>
        </authorList>
    </citation>
    <scope>NUCLEOTIDE SEQUENCE [LARGE SCALE GENOMIC DNA]</scope>
    <source>
        <strain evidence="2">C129</strain>
    </source>
</reference>
<gene>
    <name evidence="1" type="ORF">EAG_02086</name>
</gene>
<accession>E2B1L8</accession>
<dbReference type="AlphaFoldDB" id="E2B1L8"/>
<dbReference type="EMBL" id="GL444953">
    <property type="protein sequence ID" value="EFN60374.1"/>
    <property type="molecule type" value="Genomic_DNA"/>
</dbReference>
<organism evidence="2">
    <name type="scientific">Camponotus floridanus</name>
    <name type="common">Florida carpenter ant</name>
    <dbReference type="NCBI Taxonomy" id="104421"/>
    <lineage>
        <taxon>Eukaryota</taxon>
        <taxon>Metazoa</taxon>
        <taxon>Ecdysozoa</taxon>
        <taxon>Arthropoda</taxon>
        <taxon>Hexapoda</taxon>
        <taxon>Insecta</taxon>
        <taxon>Pterygota</taxon>
        <taxon>Neoptera</taxon>
        <taxon>Endopterygota</taxon>
        <taxon>Hymenoptera</taxon>
        <taxon>Apocrita</taxon>
        <taxon>Aculeata</taxon>
        <taxon>Formicoidea</taxon>
        <taxon>Formicidae</taxon>
        <taxon>Formicinae</taxon>
        <taxon>Camponotus</taxon>
    </lineage>
</organism>
<dbReference type="Proteomes" id="UP000000311">
    <property type="component" value="Unassembled WGS sequence"/>
</dbReference>
<protein>
    <submittedName>
        <fullName evidence="1">Uncharacterized protein</fullName>
    </submittedName>
</protein>
<name>E2B1L8_CAMFO</name>
<sequence length="136" mass="15502">MPFIKDRLRSKSELLEIFSRLIYLPHESKTLGDNGCTYSLSPSTESTLLLHIVKDRRSLLTIKGPRLTSKIVWNEKRETGKLEAGPMTCCYGLLCESCEAIFFNIRQVGSIFVLVSYNEVIPVHKGFKDPEQHIKT</sequence>